<dbReference type="InterPro" id="IPR011605">
    <property type="entry name" value="NusB_fam"/>
</dbReference>
<protein>
    <recommendedName>
        <fullName evidence="6">Transcription antitermination protein NusB</fullName>
    </recommendedName>
    <alternativeName>
        <fullName evidence="6">Antitermination factor NusB</fullName>
    </alternativeName>
</protein>
<name>A0A1T4NWF0_9ENTE</name>
<dbReference type="PANTHER" id="PTHR11078:SF3">
    <property type="entry name" value="ANTITERMINATION NUSB DOMAIN-CONTAINING PROTEIN"/>
    <property type="match status" value="1"/>
</dbReference>
<evidence type="ECO:0000256" key="3">
    <source>
        <dbReference type="ARBA" id="ARBA00022884"/>
    </source>
</evidence>
<comment type="similarity">
    <text evidence="1 6">Belongs to the NusB family.</text>
</comment>
<dbReference type="Pfam" id="PF01029">
    <property type="entry name" value="NusB"/>
    <property type="match status" value="1"/>
</dbReference>
<evidence type="ECO:0000259" key="7">
    <source>
        <dbReference type="Pfam" id="PF01029"/>
    </source>
</evidence>
<dbReference type="Gene3D" id="1.10.940.10">
    <property type="entry name" value="NusB-like"/>
    <property type="match status" value="1"/>
</dbReference>
<dbReference type="GO" id="GO:0006353">
    <property type="term" value="P:DNA-templated transcription termination"/>
    <property type="evidence" value="ECO:0007669"/>
    <property type="project" value="UniProtKB-UniRule"/>
</dbReference>
<evidence type="ECO:0000256" key="4">
    <source>
        <dbReference type="ARBA" id="ARBA00023015"/>
    </source>
</evidence>
<keyword evidence="9" id="KW-1185">Reference proteome</keyword>
<evidence type="ECO:0000313" key="9">
    <source>
        <dbReference type="Proteomes" id="UP000190328"/>
    </source>
</evidence>
<gene>
    <name evidence="6" type="primary">nusB</name>
    <name evidence="8" type="ORF">SAMN02745116_01559</name>
</gene>
<evidence type="ECO:0000256" key="5">
    <source>
        <dbReference type="ARBA" id="ARBA00023163"/>
    </source>
</evidence>
<evidence type="ECO:0000256" key="6">
    <source>
        <dbReference type="HAMAP-Rule" id="MF_00073"/>
    </source>
</evidence>
<feature type="domain" description="NusB/RsmB/TIM44" evidence="7">
    <location>
        <begin position="10"/>
        <end position="145"/>
    </location>
</feature>
<keyword evidence="3 6" id="KW-0694">RNA-binding</keyword>
<dbReference type="GO" id="GO:0005829">
    <property type="term" value="C:cytosol"/>
    <property type="evidence" value="ECO:0007669"/>
    <property type="project" value="TreeGrafter"/>
</dbReference>
<keyword evidence="5 6" id="KW-0804">Transcription</keyword>
<reference evidence="8 9" key="1">
    <citation type="submission" date="2017-02" db="EMBL/GenBank/DDBJ databases">
        <authorList>
            <person name="Peterson S.W."/>
        </authorList>
    </citation>
    <scope>NUCLEOTIDE SEQUENCE [LARGE SCALE GENOMIC DNA]</scope>
    <source>
        <strain evidence="8 9">ATCC BAA-1030</strain>
    </source>
</reference>
<comment type="function">
    <text evidence="6">Involved in transcription antitermination. Required for transcription of ribosomal RNA (rRNA) genes. Binds specifically to the boxA antiterminator sequence of the ribosomal RNA (rrn) operons.</text>
</comment>
<dbReference type="STRING" id="263852.SAMN02745116_01559"/>
<dbReference type="HAMAP" id="MF_00073">
    <property type="entry name" value="NusB"/>
    <property type="match status" value="1"/>
</dbReference>
<dbReference type="NCBIfam" id="TIGR01951">
    <property type="entry name" value="nusB"/>
    <property type="match status" value="1"/>
</dbReference>
<evidence type="ECO:0000313" key="8">
    <source>
        <dbReference type="EMBL" id="SJZ83525.1"/>
    </source>
</evidence>
<dbReference type="AlphaFoldDB" id="A0A1T4NWF0"/>
<accession>A0A1T4NWF0</accession>
<dbReference type="NCBIfam" id="NF001223">
    <property type="entry name" value="PRK00202.1-1"/>
    <property type="match status" value="1"/>
</dbReference>
<keyword evidence="4 6" id="KW-0805">Transcription regulation</keyword>
<dbReference type="GO" id="GO:0031564">
    <property type="term" value="P:transcription antitermination"/>
    <property type="evidence" value="ECO:0007669"/>
    <property type="project" value="UniProtKB-KW"/>
</dbReference>
<keyword evidence="2 6" id="KW-0889">Transcription antitermination</keyword>
<evidence type="ECO:0000256" key="1">
    <source>
        <dbReference type="ARBA" id="ARBA00005952"/>
    </source>
</evidence>
<evidence type="ECO:0000256" key="2">
    <source>
        <dbReference type="ARBA" id="ARBA00022814"/>
    </source>
</evidence>
<dbReference type="GO" id="GO:0003723">
    <property type="term" value="F:RNA binding"/>
    <property type="evidence" value="ECO:0007669"/>
    <property type="project" value="UniProtKB-UniRule"/>
</dbReference>
<organism evidence="8 9">
    <name type="scientific">Pilibacter termitis</name>
    <dbReference type="NCBI Taxonomy" id="263852"/>
    <lineage>
        <taxon>Bacteria</taxon>
        <taxon>Bacillati</taxon>
        <taxon>Bacillota</taxon>
        <taxon>Bacilli</taxon>
        <taxon>Lactobacillales</taxon>
        <taxon>Enterococcaceae</taxon>
        <taxon>Pilibacter</taxon>
    </lineage>
</organism>
<dbReference type="InterPro" id="IPR006027">
    <property type="entry name" value="NusB_RsmB_TIM44"/>
</dbReference>
<dbReference type="EMBL" id="FUXI01000017">
    <property type="protein sequence ID" value="SJZ83525.1"/>
    <property type="molecule type" value="Genomic_DNA"/>
</dbReference>
<dbReference type="PANTHER" id="PTHR11078">
    <property type="entry name" value="N UTILIZATION SUBSTANCE PROTEIN B-RELATED"/>
    <property type="match status" value="1"/>
</dbReference>
<sequence length="147" mass="16944">MKNKELNRHEIRIKALQSLFPLDFNVDLTKDAAIQNALSMDDFDVLDDDDEKFTPPYLDTLVTGVIEQKSSIDEIITKHLTKNWSLKRISKMDLIILRLAIFEMMYQKEEVDAKIAVNEALELAKAFSDENSTRFINGVLDNVLRNI</sequence>
<dbReference type="InterPro" id="IPR035926">
    <property type="entry name" value="NusB-like_sf"/>
</dbReference>
<proteinExistence type="inferred from homology"/>
<dbReference type="SUPFAM" id="SSF48013">
    <property type="entry name" value="NusB-like"/>
    <property type="match status" value="1"/>
</dbReference>
<dbReference type="Proteomes" id="UP000190328">
    <property type="component" value="Unassembled WGS sequence"/>
</dbReference>